<sequence length="218" mass="24729">MGGSRTSEKIKEIGSWRRMVRKLTGRRKEKVKNDRLNNTKPSNDLLGELKIAKSQLFPPNMVENIFRAIASSDENRLETSALTPSAVFAVTTVSQLQEPIFWGTLSRCRTLKAMEDHNGEKRLLKEALEEHCRLGRGRSPFLTLHTELISAFAEAKSRAMHNPNMRLYILAVDLKKLGAEDYVSIAHLHRVLRHSLGYDNSTMIVHGESFQKKSSRMG</sequence>
<accession>A0A2T2NZQ0</accession>
<organism evidence="1 2">
    <name type="scientific">Corynespora cassiicola Philippines</name>
    <dbReference type="NCBI Taxonomy" id="1448308"/>
    <lineage>
        <taxon>Eukaryota</taxon>
        <taxon>Fungi</taxon>
        <taxon>Dikarya</taxon>
        <taxon>Ascomycota</taxon>
        <taxon>Pezizomycotina</taxon>
        <taxon>Dothideomycetes</taxon>
        <taxon>Pleosporomycetidae</taxon>
        <taxon>Pleosporales</taxon>
        <taxon>Corynesporascaceae</taxon>
        <taxon>Corynespora</taxon>
    </lineage>
</organism>
<proteinExistence type="predicted"/>
<dbReference type="Proteomes" id="UP000240883">
    <property type="component" value="Unassembled WGS sequence"/>
</dbReference>
<keyword evidence="2" id="KW-1185">Reference proteome</keyword>
<dbReference type="EMBL" id="KZ678131">
    <property type="protein sequence ID" value="PSN70887.1"/>
    <property type="molecule type" value="Genomic_DNA"/>
</dbReference>
<name>A0A2T2NZQ0_CORCC</name>
<evidence type="ECO:0000313" key="2">
    <source>
        <dbReference type="Proteomes" id="UP000240883"/>
    </source>
</evidence>
<reference evidence="1 2" key="1">
    <citation type="journal article" date="2018" name="Front. Microbiol.">
        <title>Genome-Wide Analysis of Corynespora cassiicola Leaf Fall Disease Putative Effectors.</title>
        <authorList>
            <person name="Lopez D."/>
            <person name="Ribeiro S."/>
            <person name="Label P."/>
            <person name="Fumanal B."/>
            <person name="Venisse J.S."/>
            <person name="Kohler A."/>
            <person name="de Oliveira R.R."/>
            <person name="Labutti K."/>
            <person name="Lipzen A."/>
            <person name="Lail K."/>
            <person name="Bauer D."/>
            <person name="Ohm R.A."/>
            <person name="Barry K.W."/>
            <person name="Spatafora J."/>
            <person name="Grigoriev I.V."/>
            <person name="Martin F.M."/>
            <person name="Pujade-Renaud V."/>
        </authorList>
    </citation>
    <scope>NUCLEOTIDE SEQUENCE [LARGE SCALE GENOMIC DNA]</scope>
    <source>
        <strain evidence="1 2">Philippines</strain>
    </source>
</reference>
<protein>
    <submittedName>
        <fullName evidence="1">Uncharacterized protein</fullName>
    </submittedName>
</protein>
<dbReference type="AlphaFoldDB" id="A0A2T2NZQ0"/>
<evidence type="ECO:0000313" key="1">
    <source>
        <dbReference type="EMBL" id="PSN70887.1"/>
    </source>
</evidence>
<gene>
    <name evidence="1" type="ORF">BS50DRAFT_584463</name>
</gene>